<protein>
    <submittedName>
        <fullName evidence="1">Uncharacterized protein</fullName>
    </submittedName>
</protein>
<dbReference type="OrthoDB" id="6372431at2759"/>
<dbReference type="EMBL" id="MU151393">
    <property type="protein sequence ID" value="KAF9444213.1"/>
    <property type="molecule type" value="Genomic_DNA"/>
</dbReference>
<sequence>MDDDDIVSLETCYQIMQLVYLVKDVICEYKPCSFNSICWPSILDTFPFGKVLLLSYLYGYSLLKPTFVVSIISQTADIVCWGRMGQALGFWQGIDGGTGRTTRAVSLFDIYARVAKAGVRV</sequence>
<evidence type="ECO:0000313" key="2">
    <source>
        <dbReference type="Proteomes" id="UP000807342"/>
    </source>
</evidence>
<dbReference type="Proteomes" id="UP000807342">
    <property type="component" value="Unassembled WGS sequence"/>
</dbReference>
<keyword evidence="2" id="KW-1185">Reference proteome</keyword>
<name>A0A9P5X3M7_9AGAR</name>
<dbReference type="AlphaFoldDB" id="A0A9P5X3M7"/>
<organism evidence="1 2">
    <name type="scientific">Macrolepiota fuliginosa MF-IS2</name>
    <dbReference type="NCBI Taxonomy" id="1400762"/>
    <lineage>
        <taxon>Eukaryota</taxon>
        <taxon>Fungi</taxon>
        <taxon>Dikarya</taxon>
        <taxon>Basidiomycota</taxon>
        <taxon>Agaricomycotina</taxon>
        <taxon>Agaricomycetes</taxon>
        <taxon>Agaricomycetidae</taxon>
        <taxon>Agaricales</taxon>
        <taxon>Agaricineae</taxon>
        <taxon>Agaricaceae</taxon>
        <taxon>Macrolepiota</taxon>
    </lineage>
</organism>
<accession>A0A9P5X3M7</accession>
<comment type="caution">
    <text evidence="1">The sequence shown here is derived from an EMBL/GenBank/DDBJ whole genome shotgun (WGS) entry which is preliminary data.</text>
</comment>
<evidence type="ECO:0000313" key="1">
    <source>
        <dbReference type="EMBL" id="KAF9444213.1"/>
    </source>
</evidence>
<reference evidence="1" key="1">
    <citation type="submission" date="2020-11" db="EMBL/GenBank/DDBJ databases">
        <authorList>
            <consortium name="DOE Joint Genome Institute"/>
            <person name="Ahrendt S."/>
            <person name="Riley R."/>
            <person name="Andreopoulos W."/>
            <person name="Labutti K."/>
            <person name="Pangilinan J."/>
            <person name="Ruiz-Duenas F.J."/>
            <person name="Barrasa J.M."/>
            <person name="Sanchez-Garcia M."/>
            <person name="Camarero S."/>
            <person name="Miyauchi S."/>
            <person name="Serrano A."/>
            <person name="Linde D."/>
            <person name="Babiker R."/>
            <person name="Drula E."/>
            <person name="Ayuso-Fernandez I."/>
            <person name="Pacheco R."/>
            <person name="Padilla G."/>
            <person name="Ferreira P."/>
            <person name="Barriuso J."/>
            <person name="Kellner H."/>
            <person name="Castanera R."/>
            <person name="Alfaro M."/>
            <person name="Ramirez L."/>
            <person name="Pisabarro A.G."/>
            <person name="Kuo A."/>
            <person name="Tritt A."/>
            <person name="Lipzen A."/>
            <person name="He G."/>
            <person name="Yan M."/>
            <person name="Ng V."/>
            <person name="Cullen D."/>
            <person name="Martin F."/>
            <person name="Rosso M.-N."/>
            <person name="Henrissat B."/>
            <person name="Hibbett D."/>
            <person name="Martinez A.T."/>
            <person name="Grigoriev I.V."/>
        </authorList>
    </citation>
    <scope>NUCLEOTIDE SEQUENCE</scope>
    <source>
        <strain evidence="1">MF-IS2</strain>
    </source>
</reference>
<proteinExistence type="predicted"/>
<gene>
    <name evidence="1" type="ORF">P691DRAFT_838263</name>
</gene>